<dbReference type="PANTHER" id="PTHR31025:SF27">
    <property type="entry name" value="SI:CH211-193K19.2-RELATED"/>
    <property type="match status" value="1"/>
</dbReference>
<accession>A0A834BPI6</accession>
<evidence type="ECO:0000313" key="3">
    <source>
        <dbReference type="Proteomes" id="UP000646548"/>
    </source>
</evidence>
<gene>
    <name evidence="2" type="ORF">FQA47_007027</name>
</gene>
<evidence type="ECO:0000256" key="1">
    <source>
        <dbReference type="SAM" id="MobiDB-lite"/>
    </source>
</evidence>
<dbReference type="OrthoDB" id="8952220at2759"/>
<evidence type="ECO:0000313" key="2">
    <source>
        <dbReference type="EMBL" id="KAF6714874.1"/>
    </source>
</evidence>
<organism evidence="2 3">
    <name type="scientific">Oryzias melastigma</name>
    <name type="common">Marine medaka</name>
    <dbReference type="NCBI Taxonomy" id="30732"/>
    <lineage>
        <taxon>Eukaryota</taxon>
        <taxon>Metazoa</taxon>
        <taxon>Chordata</taxon>
        <taxon>Craniata</taxon>
        <taxon>Vertebrata</taxon>
        <taxon>Euteleostomi</taxon>
        <taxon>Actinopterygii</taxon>
        <taxon>Neopterygii</taxon>
        <taxon>Teleostei</taxon>
        <taxon>Neoteleostei</taxon>
        <taxon>Acanthomorphata</taxon>
        <taxon>Ovalentaria</taxon>
        <taxon>Atherinomorphae</taxon>
        <taxon>Beloniformes</taxon>
        <taxon>Adrianichthyidae</taxon>
        <taxon>Oryziinae</taxon>
        <taxon>Oryzias</taxon>
    </lineage>
</organism>
<dbReference type="PANTHER" id="PTHR31025">
    <property type="entry name" value="SI:CH211-196P9.1-RELATED"/>
    <property type="match status" value="1"/>
</dbReference>
<reference evidence="2" key="1">
    <citation type="journal article" name="BMC Genomics">
        <title>Long-read sequencing and de novo genome assembly of marine medaka (Oryzias melastigma).</title>
        <authorList>
            <person name="Liang P."/>
            <person name="Saqib H.S.A."/>
            <person name="Ni X."/>
            <person name="Shen Y."/>
        </authorList>
    </citation>
    <scope>NUCLEOTIDE SEQUENCE</scope>
    <source>
        <strain evidence="2">Bigg-433</strain>
    </source>
</reference>
<dbReference type="EMBL" id="WKFB01001193">
    <property type="protein sequence ID" value="KAF6714874.1"/>
    <property type="molecule type" value="Genomic_DNA"/>
</dbReference>
<name>A0A834BPI6_ORYME</name>
<comment type="caution">
    <text evidence="2">The sequence shown here is derived from an EMBL/GenBank/DDBJ whole genome shotgun (WGS) entry which is preliminary data.</text>
</comment>
<sequence>MAAILRVVFGEDDASKLSLPNGIPSSVECLKEEIRRQFDLSQNFRLQYRDIEFNNEFVNLTLTSEIQNKSTVKVVYLPLESVVSLHDTVQGTDAQSSSTSVDDTDIPSLPKSHSSYSSLRSLPWPTNFQIPEFSYEVQVQLERGQQAFLTSGTLLHPSTKLKSDILESLASEIIKYKMYPSNTEFDNVAEALTTKYPCLKEQGSVCGYYGWKISLKYKMANYRTRLRNIGCQELIINGMKEKRVSMTSSPNQVKKPRKAEVNFCPDYPAGETKESLEEEREALVLEVKKKNNKQLIQRKMEQTFAYRRQEIIKDMPFIAEVKNRWPALFSETEIIAEFTRITTVPLLSTFISKLDFYSNHLLRVFKKKGGAAKVNINFIMAAMDENSSIDVKRECILKALCVYFNENPNDMIREYVDVDLATGQTIEQMTMGVYAVRHEGADSTEAPEDVGVVIEGCTVLEALGDVAKGCALLLGLIYSLNLQYPKDLKHTFEFFQKVLMELDGNKLSAKVQILKNKMLE</sequence>
<protein>
    <submittedName>
        <fullName evidence="2">Sterile alpha motif domain-containing protein 3</fullName>
    </submittedName>
</protein>
<proteinExistence type="predicted"/>
<feature type="region of interest" description="Disordered" evidence="1">
    <location>
        <begin position="92"/>
        <end position="113"/>
    </location>
</feature>
<dbReference type="Proteomes" id="UP000646548">
    <property type="component" value="Unassembled WGS sequence"/>
</dbReference>
<dbReference type="AlphaFoldDB" id="A0A834BPI6"/>
<feature type="compositionally biased region" description="Polar residues" evidence="1">
    <location>
        <begin position="92"/>
        <end position="101"/>
    </location>
</feature>